<gene>
    <name evidence="1" type="ORF">NEOLEDRAFT_946967</name>
</gene>
<name>A0A165NEN2_9AGAM</name>
<dbReference type="Proteomes" id="UP000076761">
    <property type="component" value="Unassembled WGS sequence"/>
</dbReference>
<keyword evidence="2" id="KW-1185">Reference proteome</keyword>
<dbReference type="InParanoid" id="A0A165NEN2"/>
<reference evidence="1 2" key="1">
    <citation type="journal article" date="2016" name="Mol. Biol. Evol.">
        <title>Comparative Genomics of Early-Diverging Mushroom-Forming Fungi Provides Insights into the Origins of Lignocellulose Decay Capabilities.</title>
        <authorList>
            <person name="Nagy L.G."/>
            <person name="Riley R."/>
            <person name="Tritt A."/>
            <person name="Adam C."/>
            <person name="Daum C."/>
            <person name="Floudas D."/>
            <person name="Sun H."/>
            <person name="Yadav J.S."/>
            <person name="Pangilinan J."/>
            <person name="Larsson K.H."/>
            <person name="Matsuura K."/>
            <person name="Barry K."/>
            <person name="Labutti K."/>
            <person name="Kuo R."/>
            <person name="Ohm R.A."/>
            <person name="Bhattacharya S.S."/>
            <person name="Shirouzu T."/>
            <person name="Yoshinaga Y."/>
            <person name="Martin F.M."/>
            <person name="Grigoriev I.V."/>
            <person name="Hibbett D.S."/>
        </authorList>
    </citation>
    <scope>NUCLEOTIDE SEQUENCE [LARGE SCALE GENOMIC DNA]</scope>
    <source>
        <strain evidence="1 2">HHB14362 ss-1</strain>
    </source>
</reference>
<proteinExistence type="predicted"/>
<protein>
    <submittedName>
        <fullName evidence="1">Uncharacterized protein</fullName>
    </submittedName>
</protein>
<evidence type="ECO:0000313" key="1">
    <source>
        <dbReference type="EMBL" id="KZT19536.1"/>
    </source>
</evidence>
<accession>A0A165NEN2</accession>
<sequence>MKIVNTHVIPRAAANMLLIPYGAPLESGLLHSPRTNWDLLHVPVYVLHDICHVHLGRIGCEDPVHVRLELEDTDFLSVNWMFCNLVIEQRKDLSYDDLCIYNLDWGIRLSKHSCCTYHSSRKYLKRLHSKFDTWHLDSARCLDVRPPRISVRPDIQTLCSYSSTAS</sequence>
<organism evidence="1 2">
    <name type="scientific">Neolentinus lepideus HHB14362 ss-1</name>
    <dbReference type="NCBI Taxonomy" id="1314782"/>
    <lineage>
        <taxon>Eukaryota</taxon>
        <taxon>Fungi</taxon>
        <taxon>Dikarya</taxon>
        <taxon>Basidiomycota</taxon>
        <taxon>Agaricomycotina</taxon>
        <taxon>Agaricomycetes</taxon>
        <taxon>Gloeophyllales</taxon>
        <taxon>Gloeophyllaceae</taxon>
        <taxon>Neolentinus</taxon>
    </lineage>
</organism>
<dbReference type="EMBL" id="KV425639">
    <property type="protein sequence ID" value="KZT19536.1"/>
    <property type="molecule type" value="Genomic_DNA"/>
</dbReference>
<dbReference type="AlphaFoldDB" id="A0A165NEN2"/>
<evidence type="ECO:0000313" key="2">
    <source>
        <dbReference type="Proteomes" id="UP000076761"/>
    </source>
</evidence>